<comment type="caution">
    <text evidence="5">The sequence shown here is derived from an EMBL/GenBank/DDBJ whole genome shotgun (WGS) entry which is preliminary data.</text>
</comment>
<dbReference type="InterPro" id="IPR018060">
    <property type="entry name" value="HTH_AraC"/>
</dbReference>
<dbReference type="PRINTS" id="PR00032">
    <property type="entry name" value="HTHARAC"/>
</dbReference>
<keyword evidence="1" id="KW-0805">Transcription regulation</keyword>
<dbReference type="PANTHER" id="PTHR47893">
    <property type="entry name" value="REGULATORY PROTEIN PCHR"/>
    <property type="match status" value="1"/>
</dbReference>
<feature type="domain" description="HTH araC/xylS-type" evidence="4">
    <location>
        <begin position="230"/>
        <end position="328"/>
    </location>
</feature>
<accession>A0A2A4ZB84</accession>
<dbReference type="GO" id="GO:0043565">
    <property type="term" value="F:sequence-specific DNA binding"/>
    <property type="evidence" value="ECO:0007669"/>
    <property type="project" value="InterPro"/>
</dbReference>
<dbReference type="InterPro" id="IPR018062">
    <property type="entry name" value="HTH_AraC-typ_CS"/>
</dbReference>
<keyword evidence="3" id="KW-0804">Transcription</keyword>
<reference evidence="5" key="2">
    <citation type="journal article" date="2018" name="ISME J.">
        <title>A dynamic microbial community with high functional redundancy inhabits the cold, oxic subseafloor aquifer.</title>
        <authorList>
            <person name="Tully B.J."/>
            <person name="Wheat C.G."/>
            <person name="Glazer B.T."/>
            <person name="Huber J.A."/>
        </authorList>
    </citation>
    <scope>NUCLEOTIDE SEQUENCE</scope>
    <source>
        <strain evidence="5">NORP83</strain>
    </source>
</reference>
<evidence type="ECO:0000256" key="2">
    <source>
        <dbReference type="ARBA" id="ARBA00023125"/>
    </source>
</evidence>
<dbReference type="PROSITE" id="PS01124">
    <property type="entry name" value="HTH_ARAC_FAMILY_2"/>
    <property type="match status" value="1"/>
</dbReference>
<evidence type="ECO:0000259" key="4">
    <source>
        <dbReference type="PROSITE" id="PS01124"/>
    </source>
</evidence>
<protein>
    <recommendedName>
        <fullName evidence="4">HTH araC/xylS-type domain-containing protein</fullName>
    </recommendedName>
</protein>
<keyword evidence="2" id="KW-0238">DNA-binding</keyword>
<dbReference type="SMART" id="SM00342">
    <property type="entry name" value="HTH_ARAC"/>
    <property type="match status" value="1"/>
</dbReference>
<evidence type="ECO:0000256" key="3">
    <source>
        <dbReference type="ARBA" id="ARBA00023163"/>
    </source>
</evidence>
<dbReference type="PANTHER" id="PTHR47893:SF1">
    <property type="entry name" value="REGULATORY PROTEIN PCHR"/>
    <property type="match status" value="1"/>
</dbReference>
<evidence type="ECO:0000256" key="1">
    <source>
        <dbReference type="ARBA" id="ARBA00023015"/>
    </source>
</evidence>
<dbReference type="InterPro" id="IPR020449">
    <property type="entry name" value="Tscrpt_reg_AraC-type_HTH"/>
</dbReference>
<dbReference type="PROSITE" id="PS00041">
    <property type="entry name" value="HTH_ARAC_FAMILY_1"/>
    <property type="match status" value="1"/>
</dbReference>
<proteinExistence type="predicted"/>
<dbReference type="InterPro" id="IPR009057">
    <property type="entry name" value="Homeodomain-like_sf"/>
</dbReference>
<dbReference type="AlphaFoldDB" id="A0A2A4ZB84"/>
<sequence>MNKVEIFERSLIQNDEKSFLPAFGFDDKNHMQKIAGIDGSCQRISIRNGLDVTIFDYYFNQQSAEFARAPAGIELCVLFTGAGDTIALDPNDQNQEIDRIPNKPQTSYIILTQDNYLGKTEIPAKSEFKGISLRILPEFTAKLKGFPTFDELAAYQGLNHSSGDKYWVSMFDTPEPLYRLAKKIYDESFSSQPNDLVLEADILQILTEFINIMRQPSKAPNSSRDKRRLQQAKNMMLDNLAHAWSIHEISSQIGMNKQKLKASFKAEFDMPVYAYLQAERLKAALKMLQHGELSVTEISLAIGYANPSHFAYLFKRQFGSTPSKIKLHG</sequence>
<reference key="1">
    <citation type="submission" date="2017-08" db="EMBL/GenBank/DDBJ databases">
        <title>A dynamic microbial community with high functional redundancy inhabits the cold, oxic subseafloor aquifer.</title>
        <authorList>
            <person name="Tully B.J."/>
            <person name="Wheat C.G."/>
            <person name="Glazer B.T."/>
            <person name="Huber J.A."/>
        </authorList>
    </citation>
    <scope>NUCLEOTIDE SEQUENCE [LARGE SCALE GENOMIC DNA]</scope>
</reference>
<dbReference type="InterPro" id="IPR053142">
    <property type="entry name" value="PchR_regulatory_protein"/>
</dbReference>
<dbReference type="SUPFAM" id="SSF46689">
    <property type="entry name" value="Homeodomain-like"/>
    <property type="match status" value="2"/>
</dbReference>
<gene>
    <name evidence="5" type="ORF">COB13_00695</name>
</gene>
<evidence type="ECO:0000313" key="5">
    <source>
        <dbReference type="EMBL" id="PCJ03786.1"/>
    </source>
</evidence>
<dbReference type="GO" id="GO:0003700">
    <property type="term" value="F:DNA-binding transcription factor activity"/>
    <property type="evidence" value="ECO:0007669"/>
    <property type="project" value="InterPro"/>
</dbReference>
<organism evidence="5">
    <name type="scientific">OCS116 cluster bacterium</name>
    <dbReference type="NCBI Taxonomy" id="2030921"/>
    <lineage>
        <taxon>Bacteria</taxon>
        <taxon>Pseudomonadati</taxon>
        <taxon>Pseudomonadota</taxon>
        <taxon>Alphaproteobacteria</taxon>
        <taxon>OCS116 cluster</taxon>
    </lineage>
</organism>
<name>A0A2A4ZB84_9PROT</name>
<dbReference type="EMBL" id="NVUS01000001">
    <property type="protein sequence ID" value="PCJ03786.1"/>
    <property type="molecule type" value="Genomic_DNA"/>
</dbReference>
<dbReference type="Pfam" id="PF12833">
    <property type="entry name" value="HTH_18"/>
    <property type="match status" value="1"/>
</dbReference>
<dbReference type="Gene3D" id="1.10.10.60">
    <property type="entry name" value="Homeodomain-like"/>
    <property type="match status" value="1"/>
</dbReference>